<dbReference type="EMBL" id="JACIDT010000033">
    <property type="protein sequence ID" value="MBB3928734.1"/>
    <property type="molecule type" value="Genomic_DNA"/>
</dbReference>
<dbReference type="Proteomes" id="UP000571950">
    <property type="component" value="Unassembled WGS sequence"/>
</dbReference>
<dbReference type="Pfam" id="PF11651">
    <property type="entry name" value="P22_CoatProtein"/>
    <property type="match status" value="1"/>
</dbReference>
<gene>
    <name evidence="1" type="ORF">GGR43_004479</name>
</gene>
<dbReference type="AlphaFoldDB" id="A0A7W6BVN4"/>
<proteinExistence type="predicted"/>
<dbReference type="RefSeq" id="WP_188073948.1">
    <property type="nucleotide sequence ID" value="NZ_BSPS01000092.1"/>
</dbReference>
<keyword evidence="2" id="KW-1185">Reference proteome</keyword>
<dbReference type="Gene3D" id="2.40.30.240">
    <property type="match status" value="1"/>
</dbReference>
<sequence>MAVNTAKNELVAFDDMLEGFDDMLVIAQEVEKYNLPGGPAAHQRMNDKIWRPQPYIPAVYDGFDQTANFGSITQLSVPVSVGIHHSTPVTYSAKDGRDKANIDRYFRDAALSLASKVNLRVFDVAANWATLVSKRTVAATGFDDLAEMGAIMVEQGVPNFDKKAFYSARDYLKMAGQIAKPQTSDSPLARSAYERAYVKSIGNFDLFENDQIKLVSAATATGVTITNTQPLYYTPVAATFDVDGNPTNVDNRTQLISIAVTSGTVKVGDALTIAGVNSVHHISKQDTGQPKTFRIVQIVSGGGGTGTVRISPPIISGTGGTRPELEYKNVTAAPANGANITFLNTVTAPANVFFHKRAIELIPGTYAVDPGDGWNVVARGTTPKLGLPITYTRQGNINDLSAKARLDIDYGVGAVQPEMIGLQLFSQT</sequence>
<dbReference type="InterPro" id="IPR024659">
    <property type="entry name" value="Phage_coat_Gp5"/>
</dbReference>
<evidence type="ECO:0008006" key="3">
    <source>
        <dbReference type="Google" id="ProtNLM"/>
    </source>
</evidence>
<protein>
    <recommendedName>
        <fullName evidence="3">Coat protein</fullName>
    </recommendedName>
</protein>
<evidence type="ECO:0000313" key="2">
    <source>
        <dbReference type="Proteomes" id="UP000571950"/>
    </source>
</evidence>
<name>A0A7W6BVN4_9SPHN</name>
<comment type="caution">
    <text evidence="1">The sequence shown here is derived from an EMBL/GenBank/DDBJ whole genome shotgun (WGS) entry which is preliminary data.</text>
</comment>
<evidence type="ECO:0000313" key="1">
    <source>
        <dbReference type="EMBL" id="MBB3928734.1"/>
    </source>
</evidence>
<reference evidence="1 2" key="1">
    <citation type="submission" date="2020-08" db="EMBL/GenBank/DDBJ databases">
        <title>Genomic Encyclopedia of Type Strains, Phase IV (KMG-IV): sequencing the most valuable type-strain genomes for metagenomic binning, comparative biology and taxonomic classification.</title>
        <authorList>
            <person name="Goeker M."/>
        </authorList>
    </citation>
    <scope>NUCLEOTIDE SEQUENCE [LARGE SCALE GENOMIC DNA]</scope>
    <source>
        <strain evidence="1 2">DSM 26189</strain>
    </source>
</reference>
<organism evidence="1 2">
    <name type="scientific">Sphingobium jiangsuense</name>
    <dbReference type="NCBI Taxonomy" id="870476"/>
    <lineage>
        <taxon>Bacteria</taxon>
        <taxon>Pseudomonadati</taxon>
        <taxon>Pseudomonadota</taxon>
        <taxon>Alphaproteobacteria</taxon>
        <taxon>Sphingomonadales</taxon>
        <taxon>Sphingomonadaceae</taxon>
        <taxon>Sphingobium</taxon>
    </lineage>
</organism>
<accession>A0A7W6BVN4</accession>